<dbReference type="InterPro" id="IPR001788">
    <property type="entry name" value="RNA-dep_RNA_pol_alsuvir"/>
</dbReference>
<dbReference type="PROSITE" id="PS50507">
    <property type="entry name" value="RDRP_SSRNA_POS"/>
    <property type="match status" value="1"/>
</dbReference>
<sequence length="1020" mass="114671">MADLSLQDELLLERVIDPSTAEFAEMLQKLMKPQKEDKKTHERFTTRSEFRHTLPYRGDPEDEQMIRERAPLLFSERGQFRNGMTSLALTAADLLDCIQQASNRRRVTSSVVVSCEMESLRSLVDSAGNASSLVYYCTDDNIIETFLQTGPETIVFDHTTINMPIDELLNAAYRHGIEVVDGVFPYHLAAMNGWDVVTGLGKWSYTHHDGKITIGPDDDCSRLITYQTAEYRKFVRPREWTGNAKKYGYEIRKCHNGLASYRAVFLGDAVVPEIDEDLSFNLPTCSSQDMVLLSINRELAAGCFASNSNNATDLSRAEKNYAIEVRRELFTTCVNYLMGRDKGADIVGESVRYISQHNYVDLVEGVRIVRCPSLGYADALCVSMVCALTAFSLRYRLTNESIPTIRRHKTAAKYSKDMTFGLLGRIAWLMGTYVSDAVSNVAVRAREAAFSMLENSDLLPGICYDVYMSHTYKPDLLWMEPFETILEPKEELYTSAEPDAFEIFLGGAEKTYAPTVEQKKLRSSLKSNLPESRYVHNIVPDPQNTLQHFYDEALPGNSVAQIQNVAELRRVRDVNINTEFYGKIEINKDIAAPEKLHMDASIRTAAIPISNTPLLDAVMASAKRNFNPPDIQQQNDPWAFARYLVDRFVDWAFIPNFRDTIAKSYKKDPISFNVTDYIEWKATRDGAYKSALEAECPEDMVELNLEKYDTMVKKRIKPKLTVAAQYELAQPQVIVSMSKHDTAPFTSIFRQIFRRFESALRPEVKSAGMASDTDISDWLTDFKHVIDAYSAIEIDAGKFDKSQNLLARMMESLLMQELGLDPGVSEIFEDSYVGRVSSRSLGLMFISAYQMKSGAPQTMLGNIIYNFISAMEAVGPGNIALMIAKGDDNILWLKPGANVDSAVNKMSSLFNLEIKLIPNSVLYFSSGYIVPVGDVYHFVPDVLKAVELLGEKGADPRTLPERFVSFSDRVRSITRDAAIPHVLQRIMRSRLGISDLDVVGAVDALACMAADFDTFKRVVA</sequence>
<reference evidence="5" key="2">
    <citation type="journal article" date="2020" name="Ann. Appl. Biol.">
        <title>Putative new plant viruses associated with Plasmopara viticola-infected grapevine samples.</title>
        <authorList>
            <person name="Chiapello M."/>
            <person name="Rodriguez-Romero J."/>
            <person name="Nerva L."/>
            <person name="Forgia M."/>
            <person name="Chitarra W."/>
            <person name="Ayllon M.A."/>
            <person name="Turina M."/>
        </authorList>
    </citation>
    <scope>NUCLEOTIDE SEQUENCE</scope>
    <source>
        <strain evidence="5">DMG 109</strain>
    </source>
</reference>
<protein>
    <submittedName>
        <fullName evidence="5">P2</fullName>
    </submittedName>
</protein>
<evidence type="ECO:0000256" key="3">
    <source>
        <dbReference type="ARBA" id="ARBA00022953"/>
    </source>
</evidence>
<feature type="domain" description="RdRp catalytic" evidence="4">
    <location>
        <begin position="789"/>
        <end position="901"/>
    </location>
</feature>
<dbReference type="InterPro" id="IPR043502">
    <property type="entry name" value="DNA/RNA_pol_sf"/>
</dbReference>
<dbReference type="EMBL" id="MN520746">
    <property type="protein sequence ID" value="QIJ25699.1"/>
    <property type="molecule type" value="Genomic_RNA"/>
</dbReference>
<proteinExistence type="predicted"/>
<dbReference type="GO" id="GO:0003968">
    <property type="term" value="F:RNA-directed RNA polymerase activity"/>
    <property type="evidence" value="ECO:0007669"/>
    <property type="project" value="InterPro"/>
</dbReference>
<keyword evidence="3" id="KW-0693">Viral RNA replication</keyword>
<dbReference type="GO" id="GO:0039694">
    <property type="term" value="P:viral RNA genome replication"/>
    <property type="evidence" value="ECO:0007669"/>
    <property type="project" value="InterPro"/>
</dbReference>
<dbReference type="GO" id="GO:0003723">
    <property type="term" value="F:RNA binding"/>
    <property type="evidence" value="ECO:0007669"/>
    <property type="project" value="InterPro"/>
</dbReference>
<evidence type="ECO:0000256" key="2">
    <source>
        <dbReference type="ARBA" id="ARBA00022695"/>
    </source>
</evidence>
<dbReference type="GO" id="GO:0006351">
    <property type="term" value="P:DNA-templated transcription"/>
    <property type="evidence" value="ECO:0007669"/>
    <property type="project" value="InterPro"/>
</dbReference>
<evidence type="ECO:0000256" key="1">
    <source>
        <dbReference type="ARBA" id="ARBA00022679"/>
    </source>
</evidence>
<organism evidence="5">
    <name type="scientific">Grapevine associated jivivirus 1</name>
    <dbReference type="NCBI Taxonomy" id="2716188"/>
    <lineage>
        <taxon>Viruses</taxon>
        <taxon>Riboviria</taxon>
    </lineage>
</organism>
<name>A0A6G7M4Z6_9VIRU</name>
<dbReference type="InterPro" id="IPR007094">
    <property type="entry name" value="RNA-dir_pol_PSvirus"/>
</dbReference>
<reference evidence="5" key="1">
    <citation type="submission" date="2019-07" db="EMBL/GenBank/DDBJ databases">
        <authorList>
            <person name="Chiappello M."/>
            <person name="Rodriguez-Romero J."/>
            <person name="Nerva L."/>
            <person name="Forgia M."/>
            <person name="Chitarra W."/>
            <person name="Ayllon M.A."/>
            <person name="Turina M."/>
        </authorList>
    </citation>
    <scope>NUCLEOTIDE SEQUENCE</scope>
    <source>
        <strain evidence="5">DMG 109</strain>
    </source>
</reference>
<keyword evidence="1" id="KW-0808">Transferase</keyword>
<dbReference type="Pfam" id="PF00978">
    <property type="entry name" value="RdRP_2"/>
    <property type="match status" value="1"/>
</dbReference>
<accession>A0A6G7M4Z6</accession>
<evidence type="ECO:0000313" key="5">
    <source>
        <dbReference type="EMBL" id="QIJ25699.1"/>
    </source>
</evidence>
<keyword evidence="2" id="KW-0548">Nucleotidyltransferase</keyword>
<evidence type="ECO:0000259" key="4">
    <source>
        <dbReference type="PROSITE" id="PS50507"/>
    </source>
</evidence>
<dbReference type="SUPFAM" id="SSF56672">
    <property type="entry name" value="DNA/RNA polymerases"/>
    <property type="match status" value="1"/>
</dbReference>